<keyword evidence="3 5" id="KW-1133">Transmembrane helix</keyword>
<dbReference type="Proteomes" id="UP000257127">
    <property type="component" value="Unassembled WGS sequence"/>
</dbReference>
<accession>A0A3E1F1U1</accession>
<evidence type="ECO:0000256" key="3">
    <source>
        <dbReference type="ARBA" id="ARBA00022989"/>
    </source>
</evidence>
<dbReference type="AlphaFoldDB" id="A0A3E1F1U1"/>
<dbReference type="EMBL" id="QURB01000001">
    <property type="protein sequence ID" value="RFC55784.1"/>
    <property type="molecule type" value="Genomic_DNA"/>
</dbReference>
<keyword evidence="2 5" id="KW-0812">Transmembrane</keyword>
<evidence type="ECO:0000313" key="7">
    <source>
        <dbReference type="Proteomes" id="UP000257127"/>
    </source>
</evidence>
<evidence type="ECO:0000256" key="5">
    <source>
        <dbReference type="SAM" id="Phobius"/>
    </source>
</evidence>
<dbReference type="PANTHER" id="PTHR36974">
    <property type="entry name" value="MEMBRANE PROTEIN-RELATED"/>
    <property type="match status" value="1"/>
</dbReference>
<keyword evidence="7" id="KW-1185">Reference proteome</keyword>
<reference evidence="6 7" key="1">
    <citation type="submission" date="2018-08" db="EMBL/GenBank/DDBJ databases">
        <title>The draft genome squence of Brumimicrobium sp. N62.</title>
        <authorList>
            <person name="Du Z.-J."/>
            <person name="Luo H.-R."/>
        </authorList>
    </citation>
    <scope>NUCLEOTIDE SEQUENCE [LARGE SCALE GENOMIC DNA]</scope>
    <source>
        <strain evidence="6 7">N62</strain>
    </source>
</reference>
<comment type="subcellular location">
    <subcellularLocation>
        <location evidence="1">Membrane</location>
        <topology evidence="1">Multi-pass membrane protein</topology>
    </subcellularLocation>
</comment>
<proteinExistence type="predicted"/>
<feature type="transmembrane region" description="Helical" evidence="5">
    <location>
        <begin position="6"/>
        <end position="23"/>
    </location>
</feature>
<feature type="transmembrane region" description="Helical" evidence="5">
    <location>
        <begin position="35"/>
        <end position="59"/>
    </location>
</feature>
<evidence type="ECO:0000256" key="4">
    <source>
        <dbReference type="ARBA" id="ARBA00023136"/>
    </source>
</evidence>
<feature type="transmembrane region" description="Helical" evidence="5">
    <location>
        <begin position="97"/>
        <end position="114"/>
    </location>
</feature>
<feature type="transmembrane region" description="Helical" evidence="5">
    <location>
        <begin position="65"/>
        <end position="85"/>
    </location>
</feature>
<dbReference type="OrthoDB" id="327939at2"/>
<gene>
    <name evidence="6" type="ORF">DXU93_02280</name>
</gene>
<name>A0A3E1F1U1_9FLAO</name>
<dbReference type="GO" id="GO:0016020">
    <property type="term" value="C:membrane"/>
    <property type="evidence" value="ECO:0007669"/>
    <property type="project" value="UniProtKB-SubCell"/>
</dbReference>
<dbReference type="InterPro" id="IPR032808">
    <property type="entry name" value="DoxX"/>
</dbReference>
<dbReference type="PANTHER" id="PTHR36974:SF1">
    <property type="entry name" value="DOXX FAMILY MEMBRANE PROTEIN"/>
    <property type="match status" value="1"/>
</dbReference>
<evidence type="ECO:0000313" key="6">
    <source>
        <dbReference type="EMBL" id="RFC55784.1"/>
    </source>
</evidence>
<sequence length="117" mass="13640">MSLNNSLYIMSALYCIAGILHFVKPKPYIKIVPRYIPYPKLMVYISGLFELIFGIGLLFEVTQSFSAVGLILLLIAVFPANIYMAKRMHEKKSKNRWIAFIRLPLQFLLIYWAYLFV</sequence>
<evidence type="ECO:0000256" key="1">
    <source>
        <dbReference type="ARBA" id="ARBA00004141"/>
    </source>
</evidence>
<comment type="caution">
    <text evidence="6">The sequence shown here is derived from an EMBL/GenBank/DDBJ whole genome shotgun (WGS) entry which is preliminary data.</text>
</comment>
<protein>
    <submittedName>
        <fullName evidence="6">DoxX family membrane protein</fullName>
    </submittedName>
</protein>
<dbReference type="Pfam" id="PF07681">
    <property type="entry name" value="DoxX"/>
    <property type="match status" value="1"/>
</dbReference>
<keyword evidence="4 5" id="KW-0472">Membrane</keyword>
<organism evidence="6 7">
    <name type="scientific">Brumimicrobium aurantiacum</name>
    <dbReference type="NCBI Taxonomy" id="1737063"/>
    <lineage>
        <taxon>Bacteria</taxon>
        <taxon>Pseudomonadati</taxon>
        <taxon>Bacteroidota</taxon>
        <taxon>Flavobacteriia</taxon>
        <taxon>Flavobacteriales</taxon>
        <taxon>Crocinitomicaceae</taxon>
        <taxon>Brumimicrobium</taxon>
    </lineage>
</organism>
<evidence type="ECO:0000256" key="2">
    <source>
        <dbReference type="ARBA" id="ARBA00022692"/>
    </source>
</evidence>